<keyword evidence="7" id="KW-1185">Reference proteome</keyword>
<dbReference type="RefSeq" id="WP_231062591.1">
    <property type="nucleotide sequence ID" value="NZ_JAJNOR010000004.1"/>
</dbReference>
<keyword evidence="2" id="KW-0479">Metal-binding</keyword>
<evidence type="ECO:0000256" key="2">
    <source>
        <dbReference type="ARBA" id="ARBA00022723"/>
    </source>
</evidence>
<dbReference type="NCBIfam" id="NF003195">
    <property type="entry name" value="PRK04165.1"/>
    <property type="match status" value="1"/>
</dbReference>
<dbReference type="PANTHER" id="PTHR36214">
    <property type="match status" value="1"/>
</dbReference>
<dbReference type="Pfam" id="PF03599">
    <property type="entry name" value="CdhD"/>
    <property type="match status" value="1"/>
</dbReference>
<keyword evidence="1" id="KW-0004">4Fe-4S</keyword>
<sequence length="463" mass="49526">MALTGIQIFKLTPKKNCKECGSPTCMAFAMKVAQGAVGIDKCPYMSEDAIAQLSEASAPPMKTIEIGKKPFADNKNDTDASFKLGGETVLFRHEKTFVNKTRYASTVSTAMDAAKVDQILTDMAKIDYERIGDRMYVEFIAVDHTDGASADAYAELAKKAAAANRALILNVKDEAAAAAALEAVKDTKPVLNGADASNYEAMNKLATGADVVLGVTGSNVDEIYDTIAAIEKLGNKKLIVDLGSVSVKDAFANAVLLRRACLDKNPDRTAGYPTIANVAKLAPGDAHMQTALATLFTMKYGSIVIVEEMTYAQALPLYGLRQNLFTDPQKAPRIEPGIYPINGAEENSICLTTVDFALTYFLVSGELERSGVPCNLLISDAGGLSVLTSWAAGKFSAGSIAKYIQEFDIENKIKNRTLVLPGKVAVLKGDLEAKLPDWNIVVGPTEAVQLVKFLKDMQANGQA</sequence>
<comment type="caution">
    <text evidence="6">The sequence shown here is derived from an EMBL/GenBank/DDBJ whole genome shotgun (WGS) entry which is preliminary data.</text>
</comment>
<proteinExistence type="predicted"/>
<dbReference type="Gene3D" id="3.20.20.20">
    <property type="entry name" value="Dihydropteroate synthase-like"/>
    <property type="match status" value="1"/>
</dbReference>
<dbReference type="PANTHER" id="PTHR36214:SF3">
    <property type="entry name" value="ACETYL-COA DECARBONYLASE_SYNTHASE COMPLEX SUBUNIT GAMMA"/>
    <property type="match status" value="1"/>
</dbReference>
<dbReference type="GO" id="GO:0051539">
    <property type="term" value="F:4 iron, 4 sulfur cluster binding"/>
    <property type="evidence" value="ECO:0007669"/>
    <property type="project" value="UniProtKB-KW"/>
</dbReference>
<evidence type="ECO:0000256" key="1">
    <source>
        <dbReference type="ARBA" id="ARBA00022485"/>
    </source>
</evidence>
<dbReference type="PROSITE" id="PS51656">
    <property type="entry name" value="4FE4S"/>
    <property type="match status" value="1"/>
</dbReference>
<dbReference type="AlphaFoldDB" id="A0AAP2RIA4"/>
<gene>
    <name evidence="6" type="ORF">LQE92_08785</name>
</gene>
<name>A0AAP2RIA4_9FIRM</name>
<reference evidence="6 7" key="1">
    <citation type="submission" date="2021-11" db="EMBL/GenBank/DDBJ databases">
        <title>Lacrimispora sp. nov. NSJ-141 isolated from human feces.</title>
        <authorList>
            <person name="Abdugheni R."/>
        </authorList>
    </citation>
    <scope>NUCLEOTIDE SEQUENCE [LARGE SCALE GENOMIC DNA]</scope>
    <source>
        <strain evidence="6 7">NSJ-141</strain>
    </source>
</reference>
<dbReference type="InterPro" id="IPR051069">
    <property type="entry name" value="ACDS_complex_subunit"/>
</dbReference>
<dbReference type="InterPro" id="IPR007202">
    <property type="entry name" value="4Fe-4S_dom"/>
</dbReference>
<dbReference type="Proteomes" id="UP001299265">
    <property type="component" value="Unassembled WGS sequence"/>
</dbReference>
<evidence type="ECO:0000256" key="4">
    <source>
        <dbReference type="ARBA" id="ARBA00023014"/>
    </source>
</evidence>
<dbReference type="InterPro" id="IPR011005">
    <property type="entry name" value="Dihydropteroate_synth-like_sf"/>
</dbReference>
<accession>A0AAP2RIA4</accession>
<feature type="domain" description="4Fe-4S" evidence="5">
    <location>
        <begin position="1"/>
        <end position="59"/>
    </location>
</feature>
<evidence type="ECO:0000313" key="6">
    <source>
        <dbReference type="EMBL" id="MCD2492722.1"/>
    </source>
</evidence>
<dbReference type="GO" id="GO:0046872">
    <property type="term" value="F:metal ion binding"/>
    <property type="evidence" value="ECO:0007669"/>
    <property type="project" value="UniProtKB-KW"/>
</dbReference>
<keyword evidence="3" id="KW-0408">Iron</keyword>
<organism evidence="6 7">
    <name type="scientific">Lientehia hominis</name>
    <dbReference type="NCBI Taxonomy" id="2897778"/>
    <lineage>
        <taxon>Bacteria</taxon>
        <taxon>Bacillati</taxon>
        <taxon>Bacillota</taxon>
        <taxon>Clostridia</taxon>
        <taxon>Lachnospirales</taxon>
        <taxon>Lachnospiraceae</taxon>
        <taxon>Lientehia</taxon>
    </lineage>
</organism>
<evidence type="ECO:0000256" key="3">
    <source>
        <dbReference type="ARBA" id="ARBA00023004"/>
    </source>
</evidence>
<evidence type="ECO:0000259" key="5">
    <source>
        <dbReference type="PROSITE" id="PS51656"/>
    </source>
</evidence>
<evidence type="ECO:0000313" key="7">
    <source>
        <dbReference type="Proteomes" id="UP001299265"/>
    </source>
</evidence>
<keyword evidence="4" id="KW-0411">Iron-sulfur</keyword>
<dbReference type="InterPro" id="IPR016041">
    <property type="entry name" value="Ac-CoA_synth_d_su_TIM-brl"/>
</dbReference>
<dbReference type="Pfam" id="PF04060">
    <property type="entry name" value="FeS"/>
    <property type="match status" value="1"/>
</dbReference>
<protein>
    <submittedName>
        <fullName evidence="6">Acetyl-CoA decarbonylase/synthase complex subunit gamma</fullName>
    </submittedName>
</protein>
<dbReference type="EMBL" id="JAJNOR010000004">
    <property type="protein sequence ID" value="MCD2492722.1"/>
    <property type="molecule type" value="Genomic_DNA"/>
</dbReference>
<dbReference type="Gene3D" id="3.40.50.11600">
    <property type="match status" value="1"/>
</dbReference>